<dbReference type="Proteomes" id="UP001230654">
    <property type="component" value="Unassembled WGS sequence"/>
</dbReference>
<protein>
    <submittedName>
        <fullName evidence="1">Uncharacterized protein</fullName>
    </submittedName>
</protein>
<accession>A0ABU0P2R9</accession>
<keyword evidence="2" id="KW-1185">Reference proteome</keyword>
<name>A0ABU0P2R9_STRRH</name>
<comment type="caution">
    <text evidence="1">The sequence shown here is derived from an EMBL/GenBank/DDBJ whole genome shotgun (WGS) entry which is preliminary data.</text>
</comment>
<evidence type="ECO:0000313" key="2">
    <source>
        <dbReference type="Proteomes" id="UP001230654"/>
    </source>
</evidence>
<sequence>MDKRAASAGTAPATRRALVVPQPDGLHALQVTTVPIPSSSLEGCASR</sequence>
<evidence type="ECO:0000313" key="1">
    <source>
        <dbReference type="EMBL" id="MDQ0585693.1"/>
    </source>
</evidence>
<reference evidence="1 2" key="1">
    <citation type="submission" date="2023-07" db="EMBL/GenBank/DDBJ databases">
        <title>Comparative genomics of wheat-associated soil bacteria to identify genetic determinants of phenazine resistance.</title>
        <authorList>
            <person name="Mouncey N."/>
        </authorList>
    </citation>
    <scope>NUCLEOTIDE SEQUENCE [LARGE SCALE GENOMIC DNA]</scope>
    <source>
        <strain evidence="1 2">B2I6</strain>
    </source>
</reference>
<organism evidence="1 2">
    <name type="scientific">Streptomyces rishiriensis</name>
    <dbReference type="NCBI Taxonomy" id="68264"/>
    <lineage>
        <taxon>Bacteria</taxon>
        <taxon>Bacillati</taxon>
        <taxon>Actinomycetota</taxon>
        <taxon>Actinomycetes</taxon>
        <taxon>Kitasatosporales</taxon>
        <taxon>Streptomycetaceae</taxon>
        <taxon>Streptomyces</taxon>
    </lineage>
</organism>
<proteinExistence type="predicted"/>
<gene>
    <name evidence="1" type="ORF">QF030_007871</name>
</gene>
<dbReference type="EMBL" id="JAUSWV010000002">
    <property type="protein sequence ID" value="MDQ0585693.1"/>
    <property type="molecule type" value="Genomic_DNA"/>
</dbReference>